<name>A0A1Q8I0Y2_9ACTO</name>
<feature type="region of interest" description="Disordered" evidence="1">
    <location>
        <begin position="144"/>
        <end position="166"/>
    </location>
</feature>
<dbReference type="EMBL" id="MSGO01000030">
    <property type="protein sequence ID" value="OLL14768.1"/>
    <property type="molecule type" value="Genomic_DNA"/>
</dbReference>
<evidence type="ECO:0000256" key="1">
    <source>
        <dbReference type="SAM" id="MobiDB-lite"/>
    </source>
</evidence>
<keyword evidence="2" id="KW-0812">Transmembrane</keyword>
<protein>
    <recommendedName>
        <fullName evidence="7">DUF3180 domain-containing protein</fullName>
    </recommendedName>
</protein>
<feature type="transmembrane region" description="Helical" evidence="2">
    <location>
        <begin position="116"/>
        <end position="136"/>
    </location>
</feature>
<evidence type="ECO:0000256" key="2">
    <source>
        <dbReference type="SAM" id="Phobius"/>
    </source>
</evidence>
<feature type="transmembrane region" description="Helical" evidence="2">
    <location>
        <begin position="80"/>
        <end position="104"/>
    </location>
</feature>
<keyword evidence="2" id="KW-1133">Transmembrane helix</keyword>
<gene>
    <name evidence="4" type="ORF">BKH31_11705</name>
    <name evidence="3" type="ORF">BKH32_07015</name>
</gene>
<evidence type="ECO:0000313" key="6">
    <source>
        <dbReference type="Proteomes" id="UP000186471"/>
    </source>
</evidence>
<dbReference type="EMBL" id="MSKK01000054">
    <property type="protein sequence ID" value="OLO43924.1"/>
    <property type="molecule type" value="Genomic_DNA"/>
</dbReference>
<reference evidence="5 6" key="1">
    <citation type="submission" date="2016-12" db="EMBL/GenBank/DDBJ databases">
        <title>Genomic comparison of strains in the 'Actinomyces naeslundii' group.</title>
        <authorList>
            <person name="Mughal S.R."/>
            <person name="Do T."/>
            <person name="Gilbert S.C."/>
            <person name="Witherden E.A."/>
            <person name="Didelot X."/>
            <person name="Beighton D."/>
        </authorList>
    </citation>
    <scope>NUCLEOTIDE SEQUENCE [LARGE SCALE GENOMIC DNA]</scope>
    <source>
        <strain evidence="4 6">R21091</strain>
        <strain evidence="3 5">S64C</strain>
    </source>
</reference>
<dbReference type="OrthoDB" id="3260666at2"/>
<sequence length="166" mass="17016">MRRTRWTSAVTWFIAAAVTSWVAGDLLLRHVGWVPVLSPWGAVTALVIAGIVLVAGLAVRRLRARERTWITPTGAATTAAAAQASAIVGAVLGGVYGGGIILALVTPRSPAMTHLAWTSTGCLLACLLWCVVGFVVEQWCSISSDGDDDGSAGPSGRAPEGPGAPA</sequence>
<evidence type="ECO:0000313" key="5">
    <source>
        <dbReference type="Proteomes" id="UP000185736"/>
    </source>
</evidence>
<keyword evidence="2" id="KW-0472">Membrane</keyword>
<dbReference type="InterPro" id="IPR021517">
    <property type="entry name" value="DUF3180"/>
</dbReference>
<evidence type="ECO:0000313" key="4">
    <source>
        <dbReference type="EMBL" id="OLO43924.1"/>
    </source>
</evidence>
<evidence type="ECO:0008006" key="7">
    <source>
        <dbReference type="Google" id="ProtNLM"/>
    </source>
</evidence>
<dbReference type="AlphaFoldDB" id="A0A1Q8I0Y2"/>
<dbReference type="Proteomes" id="UP000185736">
    <property type="component" value="Unassembled WGS sequence"/>
</dbReference>
<dbReference type="Pfam" id="PF11377">
    <property type="entry name" value="DUF3180"/>
    <property type="match status" value="1"/>
</dbReference>
<dbReference type="RefSeq" id="WP_075249270.1">
    <property type="nucleotide sequence ID" value="NZ_MSGO01000030.1"/>
</dbReference>
<evidence type="ECO:0000313" key="3">
    <source>
        <dbReference type="EMBL" id="OLL14768.1"/>
    </source>
</evidence>
<feature type="transmembrane region" description="Helical" evidence="2">
    <location>
        <begin position="40"/>
        <end position="59"/>
    </location>
</feature>
<comment type="caution">
    <text evidence="3">The sequence shown here is derived from an EMBL/GenBank/DDBJ whole genome shotgun (WGS) entry which is preliminary data.</text>
</comment>
<proteinExistence type="predicted"/>
<accession>A0A1Q8I0Y2</accession>
<organism evidence="3 5">
    <name type="scientific">Actinomyces oris</name>
    <dbReference type="NCBI Taxonomy" id="544580"/>
    <lineage>
        <taxon>Bacteria</taxon>
        <taxon>Bacillati</taxon>
        <taxon>Actinomycetota</taxon>
        <taxon>Actinomycetes</taxon>
        <taxon>Actinomycetales</taxon>
        <taxon>Actinomycetaceae</taxon>
        <taxon>Actinomyces</taxon>
    </lineage>
</organism>
<dbReference type="Proteomes" id="UP000186471">
    <property type="component" value="Unassembled WGS sequence"/>
</dbReference>